<gene>
    <name evidence="2" type="ORF">AVDCRST_MAG89-2439</name>
</gene>
<evidence type="ECO:0000313" key="2">
    <source>
        <dbReference type="EMBL" id="CAA9337046.1"/>
    </source>
</evidence>
<dbReference type="AlphaFoldDB" id="A0A6J4LMV4"/>
<reference evidence="2" key="1">
    <citation type="submission" date="2020-02" db="EMBL/GenBank/DDBJ databases">
        <authorList>
            <person name="Meier V. D."/>
        </authorList>
    </citation>
    <scope>NUCLEOTIDE SEQUENCE</scope>
    <source>
        <strain evidence="2">AVDCRST_MAG89</strain>
    </source>
</reference>
<dbReference type="EMBL" id="CADCTV010000511">
    <property type="protein sequence ID" value="CAA9337046.1"/>
    <property type="molecule type" value="Genomic_DNA"/>
</dbReference>
<evidence type="ECO:0008006" key="3">
    <source>
        <dbReference type="Google" id="ProtNLM"/>
    </source>
</evidence>
<organism evidence="2">
    <name type="scientific">uncultured Gemmatimonadota bacterium</name>
    <dbReference type="NCBI Taxonomy" id="203437"/>
    <lineage>
        <taxon>Bacteria</taxon>
        <taxon>Pseudomonadati</taxon>
        <taxon>Gemmatimonadota</taxon>
        <taxon>environmental samples</taxon>
    </lineage>
</organism>
<proteinExistence type="predicted"/>
<feature type="signal peptide" evidence="1">
    <location>
        <begin position="1"/>
        <end position="16"/>
    </location>
</feature>
<accession>A0A6J4LMV4</accession>
<protein>
    <recommendedName>
        <fullName evidence="3">Lipoprotein</fullName>
    </recommendedName>
</protein>
<evidence type="ECO:0000256" key="1">
    <source>
        <dbReference type="SAM" id="SignalP"/>
    </source>
</evidence>
<feature type="chain" id="PRO_5026811524" description="Lipoprotein" evidence="1">
    <location>
        <begin position="17"/>
        <end position="147"/>
    </location>
</feature>
<name>A0A6J4LMV4_9BACT</name>
<sequence length="147" mass="15958">MRILRLLACTSLLATAACPAITGFNERWERRPAYLVDYQEARVVVPAQVNAGASFQVNITTYGGGCERQGETEVSVSQQTRTADLTPYDETNVAAEVCTQELKMFSHTATVRFDQPGTAVVRVHGVRLQDKAPVTVTRTVQVVAAGS</sequence>
<keyword evidence="1" id="KW-0732">Signal</keyword>
<dbReference type="PROSITE" id="PS51257">
    <property type="entry name" value="PROKAR_LIPOPROTEIN"/>
    <property type="match status" value="1"/>
</dbReference>